<keyword evidence="2" id="KW-0472">Membrane</keyword>
<dbReference type="EMBL" id="BMYT01000004">
    <property type="protein sequence ID" value="GGX17948.1"/>
    <property type="molecule type" value="Genomic_DNA"/>
</dbReference>
<sequence length="598" mass="65715">MHRDVENESSVMLNLTVEPMVAPAVAPVDAPVAAPVQVQDRIAILDVIRGFALIGIFLMNIEFFNRSVGELSDGMPVGLSGANWLASYFVAYFVAGKFWTIFSLLFGMGFALMLMRAEEKGQDFFKTYFRRLLALATFGVLHYIFIWPGDILFSYAIAACGLLVVLFGKARWIVLGVIALGLVAAIPALNKVAAIATALALFGVMAFLLRNDKTLIVFAKPRPIIAVILYVVGALLFLIGVTSLVVTTMSSARPSLVFGLFVLLIAFVLDRAHQPKQARSWKIGSLLYTSLFLSMAIGGAAQYWGAGKTQVQAANQTQQASSTVVSASAQANEEVKTDAEAKNTASDKAPIIASASEKNKASEKEENKKKEAERLQKQLEDNRREVAILSKGTYAEALAFRVRELSENWTNVAIFSVLINCMFLIGYWFVQSGIMRDTKAHLPKFKKMALLGLPCGIGLGIAGSFITTSAVPGLENDPYMFAMALIYLGNLPACLGYVGLLVLMFHSTGVFSKVKLLAPYGRMALTNYLSQSVICSVIFYSYGLGYYGMQRAHQVAVVLIVVVLQILFSHWWLSKFRYGPMEWLWRAITYWKLPALKN</sequence>
<keyword evidence="5" id="KW-1185">Reference proteome</keyword>
<feature type="transmembrane region" description="Helical" evidence="2">
    <location>
        <begin position="224"/>
        <end position="246"/>
    </location>
</feature>
<feature type="domain" description="DUF418" evidence="3">
    <location>
        <begin position="430"/>
        <end position="592"/>
    </location>
</feature>
<feature type="transmembrane region" description="Helical" evidence="2">
    <location>
        <begin position="281"/>
        <end position="304"/>
    </location>
</feature>
<evidence type="ECO:0000256" key="2">
    <source>
        <dbReference type="SAM" id="Phobius"/>
    </source>
</evidence>
<feature type="transmembrane region" description="Helical" evidence="2">
    <location>
        <begin position="252"/>
        <end position="269"/>
    </location>
</feature>
<feature type="transmembrane region" description="Helical" evidence="2">
    <location>
        <begin position="127"/>
        <end position="145"/>
    </location>
</feature>
<dbReference type="RefSeq" id="WP_189346500.1">
    <property type="nucleotide sequence ID" value="NZ_BMYT01000004.1"/>
</dbReference>
<reference evidence="5" key="1">
    <citation type="journal article" date="2019" name="Int. J. Syst. Evol. Microbiol.">
        <title>The Global Catalogue of Microorganisms (GCM) 10K type strain sequencing project: providing services to taxonomists for standard genome sequencing and annotation.</title>
        <authorList>
            <consortium name="The Broad Institute Genomics Platform"/>
            <consortium name="The Broad Institute Genome Sequencing Center for Infectious Disease"/>
            <person name="Wu L."/>
            <person name="Ma J."/>
        </authorList>
    </citation>
    <scope>NUCLEOTIDE SEQUENCE [LARGE SCALE GENOMIC DNA]</scope>
    <source>
        <strain evidence="5">KCTC 23916</strain>
    </source>
</reference>
<dbReference type="Proteomes" id="UP000620127">
    <property type="component" value="Unassembled WGS sequence"/>
</dbReference>
<proteinExistence type="predicted"/>
<feature type="transmembrane region" description="Helical" evidence="2">
    <location>
        <begin position="85"/>
        <end position="115"/>
    </location>
</feature>
<dbReference type="PANTHER" id="PTHR30590:SF2">
    <property type="entry name" value="INNER MEMBRANE PROTEIN"/>
    <property type="match status" value="1"/>
</dbReference>
<dbReference type="PANTHER" id="PTHR30590">
    <property type="entry name" value="INNER MEMBRANE PROTEIN"/>
    <property type="match status" value="1"/>
</dbReference>
<evidence type="ECO:0000313" key="4">
    <source>
        <dbReference type="EMBL" id="GGX17948.1"/>
    </source>
</evidence>
<feature type="transmembrane region" description="Helical" evidence="2">
    <location>
        <begin position="525"/>
        <end position="543"/>
    </location>
</feature>
<dbReference type="Pfam" id="PF04235">
    <property type="entry name" value="DUF418"/>
    <property type="match status" value="1"/>
</dbReference>
<accession>A0ABQ2XHS3</accession>
<organism evidence="4 5">
    <name type="scientific">Undibacterium macrobrachii</name>
    <dbReference type="NCBI Taxonomy" id="1119058"/>
    <lineage>
        <taxon>Bacteria</taxon>
        <taxon>Pseudomonadati</taxon>
        <taxon>Pseudomonadota</taxon>
        <taxon>Betaproteobacteria</taxon>
        <taxon>Burkholderiales</taxon>
        <taxon>Oxalobacteraceae</taxon>
        <taxon>Undibacterium</taxon>
    </lineage>
</organism>
<feature type="transmembrane region" description="Helical" evidence="2">
    <location>
        <begin position="151"/>
        <end position="167"/>
    </location>
</feature>
<feature type="transmembrane region" description="Helical" evidence="2">
    <location>
        <begin position="172"/>
        <end position="189"/>
    </location>
</feature>
<feature type="transmembrane region" description="Helical" evidence="2">
    <location>
        <begin position="409"/>
        <end position="430"/>
    </location>
</feature>
<feature type="transmembrane region" description="Helical" evidence="2">
    <location>
        <begin position="450"/>
        <end position="473"/>
    </location>
</feature>
<name>A0ABQ2XHS3_9BURK</name>
<evidence type="ECO:0000259" key="3">
    <source>
        <dbReference type="Pfam" id="PF04235"/>
    </source>
</evidence>
<evidence type="ECO:0000256" key="1">
    <source>
        <dbReference type="SAM" id="MobiDB-lite"/>
    </source>
</evidence>
<feature type="transmembrane region" description="Helical" evidence="2">
    <location>
        <begin position="479"/>
        <end position="505"/>
    </location>
</feature>
<feature type="transmembrane region" description="Helical" evidence="2">
    <location>
        <begin position="47"/>
        <end position="65"/>
    </location>
</feature>
<feature type="compositionally biased region" description="Basic and acidic residues" evidence="1">
    <location>
        <begin position="357"/>
        <end position="375"/>
    </location>
</feature>
<evidence type="ECO:0000313" key="5">
    <source>
        <dbReference type="Proteomes" id="UP000620127"/>
    </source>
</evidence>
<comment type="caution">
    <text evidence="4">The sequence shown here is derived from an EMBL/GenBank/DDBJ whole genome shotgun (WGS) entry which is preliminary data.</text>
</comment>
<dbReference type="InterPro" id="IPR007349">
    <property type="entry name" value="DUF418"/>
</dbReference>
<keyword evidence="2" id="KW-0812">Transmembrane</keyword>
<gene>
    <name evidence="4" type="ORF">GCM10011282_25100</name>
</gene>
<feature type="transmembrane region" description="Helical" evidence="2">
    <location>
        <begin position="555"/>
        <end position="573"/>
    </location>
</feature>
<dbReference type="InterPro" id="IPR052529">
    <property type="entry name" value="Bact_Transport_Assoc"/>
</dbReference>
<protein>
    <recommendedName>
        <fullName evidence="3">DUF418 domain-containing protein</fullName>
    </recommendedName>
</protein>
<keyword evidence="2" id="KW-1133">Transmembrane helix</keyword>
<feature type="region of interest" description="Disordered" evidence="1">
    <location>
        <begin position="352"/>
        <end position="375"/>
    </location>
</feature>